<dbReference type="AlphaFoldDB" id="A0A3L6L319"/>
<sequence>MFLSAVSLAHALEMTQFFRRGVDELDCRASTAPNGLRTAAREHLITLLFCRIQRAVDYGTYPITAVCPKVTERLQADALMMMSLDARPCHFNFPGVPSTLWSFCTMHRFARPLQESCAFPALSFRYGLIGNKDNLCRKW</sequence>
<evidence type="ECO:0000313" key="2">
    <source>
        <dbReference type="Proteomes" id="UP000266743"/>
    </source>
</evidence>
<comment type="caution">
    <text evidence="1">The sequence shown here is derived from an EMBL/GenBank/DDBJ whole genome shotgun (WGS) entry which is preliminary data.</text>
</comment>
<name>A0A3L6L319_9TRYP</name>
<reference evidence="1 2" key="1">
    <citation type="submission" date="2018-09" db="EMBL/GenBank/DDBJ databases">
        <title>whole genome sequence of T. equiperdum IVM-t1 strain.</title>
        <authorList>
            <person name="Suganuma K."/>
        </authorList>
    </citation>
    <scope>NUCLEOTIDE SEQUENCE [LARGE SCALE GENOMIC DNA]</scope>
    <source>
        <strain evidence="1 2">IVM-t1</strain>
    </source>
</reference>
<accession>A0A3L6L319</accession>
<proteinExistence type="predicted"/>
<dbReference type="EMBL" id="QSBY01000009">
    <property type="protein sequence ID" value="RHW70625.1"/>
    <property type="molecule type" value="Genomic_DNA"/>
</dbReference>
<dbReference type="Proteomes" id="UP000266743">
    <property type="component" value="Chromosome 9"/>
</dbReference>
<gene>
    <name evidence="1" type="ORF">DPX39_090037800</name>
</gene>
<evidence type="ECO:0000313" key="1">
    <source>
        <dbReference type="EMBL" id="RHW70625.1"/>
    </source>
</evidence>
<organism evidence="1 2">
    <name type="scientific">Trypanosoma brucei equiperdum</name>
    <dbReference type="NCBI Taxonomy" id="630700"/>
    <lineage>
        <taxon>Eukaryota</taxon>
        <taxon>Discoba</taxon>
        <taxon>Euglenozoa</taxon>
        <taxon>Kinetoplastea</taxon>
        <taxon>Metakinetoplastina</taxon>
        <taxon>Trypanosomatida</taxon>
        <taxon>Trypanosomatidae</taxon>
        <taxon>Trypanosoma</taxon>
    </lineage>
</organism>
<protein>
    <submittedName>
        <fullName evidence="1">Uncharacterized protein</fullName>
    </submittedName>
</protein>